<accession>A0ABU9EEB1</accession>
<dbReference type="PANTHER" id="PTHR39555:SF1">
    <property type="entry name" value="TYPE IV PILUS INNER MEMBRANE COMPONENT PILO"/>
    <property type="match status" value="1"/>
</dbReference>
<protein>
    <submittedName>
        <fullName evidence="3">Type 4a pilus biogenesis protein PilO</fullName>
    </submittedName>
</protein>
<dbReference type="InterPro" id="IPR014717">
    <property type="entry name" value="Transl_elong_EF1B/ribsomal_bS6"/>
</dbReference>
<proteinExistence type="predicted"/>
<dbReference type="Pfam" id="PF04350">
    <property type="entry name" value="PilO"/>
    <property type="match status" value="1"/>
</dbReference>
<feature type="transmembrane region" description="Helical" evidence="2">
    <location>
        <begin position="12"/>
        <end position="32"/>
    </location>
</feature>
<dbReference type="InterPro" id="IPR007445">
    <property type="entry name" value="PilO"/>
</dbReference>
<evidence type="ECO:0000256" key="1">
    <source>
        <dbReference type="SAM" id="Coils"/>
    </source>
</evidence>
<keyword evidence="2" id="KW-0472">Membrane</keyword>
<keyword evidence="2" id="KW-0812">Transmembrane</keyword>
<dbReference type="Proteomes" id="UP001484239">
    <property type="component" value="Unassembled WGS sequence"/>
</dbReference>
<dbReference type="EMBL" id="JBBHLI010000016">
    <property type="protein sequence ID" value="MEK9502881.1"/>
    <property type="molecule type" value="Genomic_DNA"/>
</dbReference>
<keyword evidence="4" id="KW-1185">Reference proteome</keyword>
<feature type="coiled-coil region" evidence="1">
    <location>
        <begin position="32"/>
        <end position="59"/>
    </location>
</feature>
<keyword evidence="2" id="KW-1133">Transmembrane helix</keyword>
<dbReference type="RefSeq" id="WP_405281748.1">
    <property type="nucleotide sequence ID" value="NZ_CP144380.1"/>
</dbReference>
<sequence>MALLPQEPRQQGALIAIVVALAGFYLFNDYVLAPAKTEVEEMATRLDALEAQNRTAQITATRGGADLEARTALYERHVRRLEQLIPDDEEVPQLLTDIAALARRMNVNWADVIPEADVLGTFYDKKSYSVRVEGEYHDVGRFVTAVASLPRIITPVNMDLQQVPEGRGSGDFEAPVQASFQIQTYVVPLPGSRPVPADTLPGSES</sequence>
<reference evidence="3 4" key="1">
    <citation type="submission" date="2024-02" db="EMBL/GenBank/DDBJ databases">
        <title>A novel Gemmatimonadota bacterium.</title>
        <authorList>
            <person name="Du Z.-J."/>
            <person name="Ye Y.-Q."/>
        </authorList>
    </citation>
    <scope>NUCLEOTIDE SEQUENCE [LARGE SCALE GENOMIC DNA]</scope>
    <source>
        <strain evidence="3 4">DH-20</strain>
    </source>
</reference>
<gene>
    <name evidence="3" type="primary">pilO</name>
    <name evidence="3" type="ORF">WI372_17935</name>
</gene>
<keyword evidence="1" id="KW-0175">Coiled coil</keyword>
<comment type="caution">
    <text evidence="3">The sequence shown here is derived from an EMBL/GenBank/DDBJ whole genome shotgun (WGS) entry which is preliminary data.</text>
</comment>
<evidence type="ECO:0000313" key="4">
    <source>
        <dbReference type="Proteomes" id="UP001484239"/>
    </source>
</evidence>
<dbReference type="PANTHER" id="PTHR39555">
    <property type="entry name" value="FIMBRIAL ASSEMBLY PROTEIN PILO-LIKE PROTEIN-RELATED"/>
    <property type="match status" value="1"/>
</dbReference>
<evidence type="ECO:0000313" key="3">
    <source>
        <dbReference type="EMBL" id="MEK9502881.1"/>
    </source>
</evidence>
<name>A0ABU9EEB1_9BACT</name>
<dbReference type="Gene3D" id="3.30.70.60">
    <property type="match status" value="1"/>
</dbReference>
<evidence type="ECO:0000256" key="2">
    <source>
        <dbReference type="SAM" id="Phobius"/>
    </source>
</evidence>
<organism evidence="3 4">
    <name type="scientific">Gaopeijia maritima</name>
    <dbReference type="NCBI Taxonomy" id="3119007"/>
    <lineage>
        <taxon>Bacteria</taxon>
        <taxon>Pseudomonadati</taxon>
        <taxon>Gemmatimonadota</taxon>
        <taxon>Longimicrobiia</taxon>
        <taxon>Gaopeijiales</taxon>
        <taxon>Gaopeijiaceae</taxon>
        <taxon>Gaopeijia</taxon>
    </lineage>
</organism>